<reference evidence="1 2" key="1">
    <citation type="submission" date="2019-03" db="EMBL/GenBank/DDBJ databases">
        <title>The genome sequence of a newly discovered highly antifungal drug resistant Aspergillus species, Aspergillus tanneri NIH 1004.</title>
        <authorList>
            <person name="Mounaud S."/>
            <person name="Singh I."/>
            <person name="Joardar V."/>
            <person name="Pakala S."/>
            <person name="Pakala S."/>
            <person name="Venepally P."/>
            <person name="Hoover J."/>
            <person name="Nierman W."/>
            <person name="Chung J."/>
            <person name="Losada L."/>
        </authorList>
    </citation>
    <scope>NUCLEOTIDE SEQUENCE [LARGE SCALE GENOMIC DNA]</scope>
    <source>
        <strain evidence="1 2">NIH1004</strain>
    </source>
</reference>
<organism evidence="1 2">
    <name type="scientific">Aspergillus tanneri</name>
    <dbReference type="NCBI Taxonomy" id="1220188"/>
    <lineage>
        <taxon>Eukaryota</taxon>
        <taxon>Fungi</taxon>
        <taxon>Dikarya</taxon>
        <taxon>Ascomycota</taxon>
        <taxon>Pezizomycotina</taxon>
        <taxon>Eurotiomycetes</taxon>
        <taxon>Eurotiomycetidae</taxon>
        <taxon>Eurotiales</taxon>
        <taxon>Aspergillaceae</taxon>
        <taxon>Aspergillus</taxon>
        <taxon>Aspergillus subgen. Circumdati</taxon>
    </lineage>
</organism>
<dbReference type="EMBL" id="SOSA01000003">
    <property type="protein sequence ID" value="THD00285.1"/>
    <property type="molecule type" value="Genomic_DNA"/>
</dbReference>
<sequence>MVNRCGYKRRGRAVSVFVAESKILYSGGEDLEDRAIQQASLQSQNLGETLDSGRSMACCFALLREGHQIALAD</sequence>
<gene>
    <name evidence="1" type="ORF">EYZ11_000178</name>
</gene>
<evidence type="ECO:0000313" key="2">
    <source>
        <dbReference type="Proteomes" id="UP000308092"/>
    </source>
</evidence>
<keyword evidence="2" id="KW-1185">Reference proteome</keyword>
<accession>A0A4S3JXM2</accession>
<dbReference type="AlphaFoldDB" id="A0A4S3JXM2"/>
<name>A0A4S3JXM2_9EURO</name>
<protein>
    <submittedName>
        <fullName evidence="1">Uncharacterized protein</fullName>
    </submittedName>
</protein>
<evidence type="ECO:0000313" key="1">
    <source>
        <dbReference type="EMBL" id="THD00285.1"/>
    </source>
</evidence>
<dbReference type="VEuPathDB" id="FungiDB:EYZ11_000178"/>
<dbReference type="Proteomes" id="UP000308092">
    <property type="component" value="Unassembled WGS sequence"/>
</dbReference>
<proteinExistence type="predicted"/>
<comment type="caution">
    <text evidence="1">The sequence shown here is derived from an EMBL/GenBank/DDBJ whole genome shotgun (WGS) entry which is preliminary data.</text>
</comment>